<gene>
    <name evidence="18" type="ORF">DPMN_022634</name>
</gene>
<reference evidence="18" key="1">
    <citation type="journal article" date="2019" name="bioRxiv">
        <title>The Genome of the Zebra Mussel, Dreissena polymorpha: A Resource for Invasive Species Research.</title>
        <authorList>
            <person name="McCartney M.A."/>
            <person name="Auch B."/>
            <person name="Kono T."/>
            <person name="Mallez S."/>
            <person name="Zhang Y."/>
            <person name="Obille A."/>
            <person name="Becker A."/>
            <person name="Abrahante J.E."/>
            <person name="Garbe J."/>
            <person name="Badalamenti J.P."/>
            <person name="Herman A."/>
            <person name="Mangelson H."/>
            <person name="Liachko I."/>
            <person name="Sullivan S."/>
            <person name="Sone E.D."/>
            <person name="Koren S."/>
            <person name="Silverstein K.A.T."/>
            <person name="Beckman K.B."/>
            <person name="Gohl D.M."/>
        </authorList>
    </citation>
    <scope>NUCLEOTIDE SEQUENCE</scope>
    <source>
        <strain evidence="18">Duluth1</strain>
        <tissue evidence="18">Whole animal</tissue>
    </source>
</reference>
<evidence type="ECO:0000256" key="15">
    <source>
        <dbReference type="ARBA" id="ARBA00093624"/>
    </source>
</evidence>
<dbReference type="OrthoDB" id="406152at2759"/>
<dbReference type="NCBIfam" id="TIGR00537">
    <property type="entry name" value="hemK_rel_arch"/>
    <property type="match status" value="1"/>
</dbReference>
<dbReference type="Pfam" id="PF05175">
    <property type="entry name" value="MTS"/>
    <property type="match status" value="1"/>
</dbReference>
<evidence type="ECO:0000256" key="12">
    <source>
        <dbReference type="ARBA" id="ARBA00076540"/>
    </source>
</evidence>
<evidence type="ECO:0000256" key="10">
    <source>
        <dbReference type="ARBA" id="ARBA00062344"/>
    </source>
</evidence>
<dbReference type="PANTHER" id="PTHR45875">
    <property type="entry name" value="METHYLTRANSFERASE N6AMT1"/>
    <property type="match status" value="1"/>
</dbReference>
<dbReference type="Proteomes" id="UP000828390">
    <property type="component" value="Unassembled WGS sequence"/>
</dbReference>
<evidence type="ECO:0000256" key="5">
    <source>
        <dbReference type="ARBA" id="ARBA00022691"/>
    </source>
</evidence>
<dbReference type="Gene3D" id="3.40.50.150">
    <property type="entry name" value="Vaccinia Virus protein VP39"/>
    <property type="match status" value="1"/>
</dbReference>
<organism evidence="18 19">
    <name type="scientific">Dreissena polymorpha</name>
    <name type="common">Zebra mussel</name>
    <name type="synonym">Mytilus polymorpha</name>
    <dbReference type="NCBI Taxonomy" id="45954"/>
    <lineage>
        <taxon>Eukaryota</taxon>
        <taxon>Metazoa</taxon>
        <taxon>Spiralia</taxon>
        <taxon>Lophotrochozoa</taxon>
        <taxon>Mollusca</taxon>
        <taxon>Bivalvia</taxon>
        <taxon>Autobranchia</taxon>
        <taxon>Heteroconchia</taxon>
        <taxon>Euheterodonta</taxon>
        <taxon>Imparidentia</taxon>
        <taxon>Neoheterodontei</taxon>
        <taxon>Myida</taxon>
        <taxon>Dreissenoidea</taxon>
        <taxon>Dreissenidae</taxon>
        <taxon>Dreissena</taxon>
    </lineage>
</organism>
<dbReference type="CDD" id="cd02440">
    <property type="entry name" value="AdoMet_MTases"/>
    <property type="match status" value="1"/>
</dbReference>
<dbReference type="InterPro" id="IPR002052">
    <property type="entry name" value="DNA_methylase_N6_adenine_CS"/>
</dbReference>
<dbReference type="AlphaFoldDB" id="A0A9D4NQH7"/>
<dbReference type="InterPro" id="IPR052190">
    <property type="entry name" value="Euk-Arch_PrmC-MTase"/>
</dbReference>
<evidence type="ECO:0000256" key="13">
    <source>
        <dbReference type="ARBA" id="ARBA00080992"/>
    </source>
</evidence>
<dbReference type="GO" id="GO:0003676">
    <property type="term" value="F:nucleic acid binding"/>
    <property type="evidence" value="ECO:0007669"/>
    <property type="project" value="InterPro"/>
</dbReference>
<comment type="subunit">
    <text evidence="10">Heterodimer; heterodimerization with TRMT112 is required for S-adenosyl-L-methionine-binding.</text>
</comment>
<evidence type="ECO:0000256" key="8">
    <source>
        <dbReference type="ARBA" id="ARBA00050903"/>
    </source>
</evidence>
<dbReference type="InterPro" id="IPR004557">
    <property type="entry name" value="PrmC-related"/>
</dbReference>
<dbReference type="GO" id="GO:0035657">
    <property type="term" value="C:eRF1 methyltransferase complex"/>
    <property type="evidence" value="ECO:0007669"/>
    <property type="project" value="TreeGrafter"/>
</dbReference>
<evidence type="ECO:0000313" key="18">
    <source>
        <dbReference type="EMBL" id="KAH3898404.1"/>
    </source>
</evidence>
<keyword evidence="4" id="KW-0808">Transferase</keyword>
<evidence type="ECO:0000256" key="2">
    <source>
        <dbReference type="ARBA" id="ARBA00006149"/>
    </source>
</evidence>
<proteinExistence type="inferred from homology"/>
<reference evidence="18" key="2">
    <citation type="submission" date="2020-11" db="EMBL/GenBank/DDBJ databases">
        <authorList>
            <person name="McCartney M.A."/>
            <person name="Auch B."/>
            <person name="Kono T."/>
            <person name="Mallez S."/>
            <person name="Becker A."/>
            <person name="Gohl D.M."/>
            <person name="Silverstein K.A.T."/>
            <person name="Koren S."/>
            <person name="Bechman K.B."/>
            <person name="Herman A."/>
            <person name="Abrahante J.E."/>
            <person name="Garbe J."/>
        </authorList>
    </citation>
    <scope>NUCLEOTIDE SEQUENCE</scope>
    <source>
        <strain evidence="18">Duluth1</strain>
        <tissue evidence="18">Whole animal</tissue>
    </source>
</reference>
<comment type="caution">
    <text evidence="18">The sequence shown here is derived from an EMBL/GenBank/DDBJ whole genome shotgun (WGS) entry which is preliminary data.</text>
</comment>
<feature type="domain" description="Methyltransferase small" evidence="17">
    <location>
        <begin position="42"/>
        <end position="124"/>
    </location>
</feature>
<name>A0A9D4NQH7_DREPO</name>
<dbReference type="EMBL" id="JAIWYP010000001">
    <property type="protein sequence ID" value="KAH3898404.1"/>
    <property type="molecule type" value="Genomic_DNA"/>
</dbReference>
<dbReference type="GO" id="GO:0032259">
    <property type="term" value="P:methylation"/>
    <property type="evidence" value="ECO:0007669"/>
    <property type="project" value="UniProtKB-KW"/>
</dbReference>
<sequence>MTTPDISHITGDDYAFIYEPAEDSFLLLDAIESELKFLHELRPSVTLEVGSGSGICSAFLAKELKFPVLSLCTDINPRASLVTKATGDKNGVNLQPVTTDLVSGLLPRLNGQVDVLVFNPPYVVTPSDEVSNGGIEASWAGGTNGREVIDRLLPFVPQLLSDSGVFYMVVIKENKPKDIQDILSKSGFHMTVVINRRSGPEFLSVLKFSRT</sequence>
<evidence type="ECO:0000256" key="14">
    <source>
        <dbReference type="ARBA" id="ARBA00083337"/>
    </source>
</evidence>
<evidence type="ECO:0000256" key="1">
    <source>
        <dbReference type="ARBA" id="ARBA00004123"/>
    </source>
</evidence>
<keyword evidence="6" id="KW-0539">Nucleus</keyword>
<dbReference type="SUPFAM" id="SSF53335">
    <property type="entry name" value="S-adenosyl-L-methionine-dependent methyltransferases"/>
    <property type="match status" value="1"/>
</dbReference>
<evidence type="ECO:0000256" key="11">
    <source>
        <dbReference type="ARBA" id="ARBA00075330"/>
    </source>
</evidence>
<evidence type="ECO:0000256" key="4">
    <source>
        <dbReference type="ARBA" id="ARBA00022679"/>
    </source>
</evidence>
<comment type="catalytic activity">
    <reaction evidence="8">
        <text>methylarsonous acid + S-adenosyl-L-methionine = dimethylarsinate + S-adenosyl-L-homocysteine + 2 H(+)</text>
        <dbReference type="Rhea" id="RHEA:11684"/>
        <dbReference type="ChEBI" id="CHEBI:15378"/>
        <dbReference type="ChEBI" id="CHEBI:16223"/>
        <dbReference type="ChEBI" id="CHEBI:17826"/>
        <dbReference type="ChEBI" id="CHEBI:57856"/>
        <dbReference type="ChEBI" id="CHEBI:59789"/>
    </reaction>
</comment>
<comment type="catalytic activity">
    <reaction evidence="7">
        <text>L-lysyl-[histone] + S-adenosyl-L-methionine = N(6)-methyl-L-lysyl-[histone] + S-adenosyl-L-homocysteine + H(+)</text>
        <dbReference type="Rhea" id="RHEA:10024"/>
        <dbReference type="Rhea" id="RHEA-COMP:9845"/>
        <dbReference type="Rhea" id="RHEA-COMP:9846"/>
        <dbReference type="ChEBI" id="CHEBI:15378"/>
        <dbReference type="ChEBI" id="CHEBI:29969"/>
        <dbReference type="ChEBI" id="CHEBI:57856"/>
        <dbReference type="ChEBI" id="CHEBI:59789"/>
        <dbReference type="ChEBI" id="CHEBI:61929"/>
    </reaction>
    <physiologicalReaction direction="left-to-right" evidence="7">
        <dbReference type="Rhea" id="RHEA:10025"/>
    </physiologicalReaction>
</comment>
<dbReference type="InterPro" id="IPR007848">
    <property type="entry name" value="Small_mtfrase_dom"/>
</dbReference>
<dbReference type="GO" id="GO:0036009">
    <property type="term" value="F:protein-glutamine N-methyltransferase activity"/>
    <property type="evidence" value="ECO:0007669"/>
    <property type="project" value="UniProtKB-ARBA"/>
</dbReference>
<protein>
    <recommendedName>
        <fullName evidence="15">Methyltransferase HEMK2</fullName>
    </recommendedName>
    <alternativeName>
        <fullName evidence="14">HemK methyltransferase family member 2</fullName>
    </alternativeName>
    <alternativeName>
        <fullName evidence="12">Lysine N-methyltransferase 9</fullName>
    </alternativeName>
    <alternativeName>
        <fullName evidence="11">Methylarsonite methyltransferase N6AMT1</fullName>
    </alternativeName>
    <alternativeName>
        <fullName evidence="16">Methyltransferase N6AMT1</fullName>
    </alternativeName>
    <alternativeName>
        <fullName evidence="13">Protein N(5)-glutamine methyltransferase</fullName>
    </alternativeName>
</protein>
<evidence type="ECO:0000313" key="19">
    <source>
        <dbReference type="Proteomes" id="UP000828390"/>
    </source>
</evidence>
<evidence type="ECO:0000256" key="7">
    <source>
        <dbReference type="ARBA" id="ARBA00048619"/>
    </source>
</evidence>
<accession>A0A9D4NQH7</accession>
<comment type="similarity">
    <text evidence="2">Belongs to the eukaryotic/archaeal PrmC-related family.</text>
</comment>
<dbReference type="PROSITE" id="PS00092">
    <property type="entry name" value="N6_MTASE"/>
    <property type="match status" value="1"/>
</dbReference>
<evidence type="ECO:0000256" key="16">
    <source>
        <dbReference type="ARBA" id="ARBA00093667"/>
    </source>
</evidence>
<dbReference type="InterPro" id="IPR029063">
    <property type="entry name" value="SAM-dependent_MTases_sf"/>
</dbReference>
<comment type="function">
    <text evidence="9">Methyltransferase that can methylate proteins and, to a lower extent, arsenic. Catalytic subunit of a heterodimer with TRMT112, which monomethylates 'Lys-12' of histone H4 (H4K12me1), a modification present at the promoters of numerous genes encoding cell cycle regulators. Catalytic subunit of a heterodimer with TRMT112, which catalyzes N5-methylation of Glu residue of proteins with a Gly-Gln-Xaa-Xaa-Xaa-Arg motif. Methylates ETF1 on 'Gln-185'; ETF1 needs to be complexed to ERF3 in its GTP-bound form to be efficiently methylated. May also play a role in the modulation of arsenic-induced toxicity by mediating the conversion of monomethylarsonous acid (3+) into the less toxic dimethylarsonic acid. It however only plays a limited role in arsenic metabolism compared with AS3MT.</text>
</comment>
<dbReference type="GO" id="GO:0005634">
    <property type="term" value="C:nucleus"/>
    <property type="evidence" value="ECO:0007669"/>
    <property type="project" value="UniProtKB-SubCell"/>
</dbReference>
<dbReference type="PANTHER" id="PTHR45875:SF1">
    <property type="entry name" value="METHYLTRANSFERASE N6AMT1"/>
    <property type="match status" value="1"/>
</dbReference>
<keyword evidence="3" id="KW-0489">Methyltransferase</keyword>
<keyword evidence="5" id="KW-0949">S-adenosyl-L-methionine</keyword>
<evidence type="ECO:0000256" key="3">
    <source>
        <dbReference type="ARBA" id="ARBA00022603"/>
    </source>
</evidence>
<comment type="subcellular location">
    <subcellularLocation>
        <location evidence="1">Nucleus</location>
    </subcellularLocation>
</comment>
<evidence type="ECO:0000256" key="9">
    <source>
        <dbReference type="ARBA" id="ARBA00053180"/>
    </source>
</evidence>
<keyword evidence="19" id="KW-1185">Reference proteome</keyword>
<evidence type="ECO:0000256" key="6">
    <source>
        <dbReference type="ARBA" id="ARBA00023242"/>
    </source>
</evidence>
<dbReference type="FunFam" id="3.40.50.150:FF:000077">
    <property type="entry name" value="HemK methyltransferase family member 2"/>
    <property type="match status" value="1"/>
</dbReference>
<evidence type="ECO:0000259" key="17">
    <source>
        <dbReference type="Pfam" id="PF05175"/>
    </source>
</evidence>